<dbReference type="AlphaFoldDB" id="A0A8K0GMK1"/>
<dbReference type="Proteomes" id="UP000801492">
    <property type="component" value="Unassembled WGS sequence"/>
</dbReference>
<evidence type="ECO:0000256" key="3">
    <source>
        <dbReference type="ARBA" id="ARBA00022946"/>
    </source>
</evidence>
<keyword evidence="4" id="KW-0689">Ribosomal protein</keyword>
<dbReference type="InterPro" id="IPR037229">
    <property type="entry name" value="Ribosomal_bL35_sf"/>
</dbReference>
<evidence type="ECO:0000313" key="10">
    <source>
        <dbReference type="Proteomes" id="UP000801492"/>
    </source>
</evidence>
<comment type="subcellular location">
    <subcellularLocation>
        <location evidence="1">Mitochondrion</location>
    </subcellularLocation>
</comment>
<evidence type="ECO:0000256" key="6">
    <source>
        <dbReference type="ARBA" id="ARBA00023274"/>
    </source>
</evidence>
<dbReference type="GO" id="GO:0003735">
    <property type="term" value="F:structural constituent of ribosome"/>
    <property type="evidence" value="ECO:0007669"/>
    <property type="project" value="InterPro"/>
</dbReference>
<dbReference type="InterPro" id="IPR021137">
    <property type="entry name" value="Ribosomal_bL35-like"/>
</dbReference>
<dbReference type="GO" id="GO:0005840">
    <property type="term" value="C:ribosome"/>
    <property type="evidence" value="ECO:0007669"/>
    <property type="project" value="UniProtKB-KW"/>
</dbReference>
<dbReference type="GO" id="GO:0006412">
    <property type="term" value="P:translation"/>
    <property type="evidence" value="ECO:0007669"/>
    <property type="project" value="InterPro"/>
</dbReference>
<protein>
    <recommendedName>
        <fullName evidence="7">Large ribosomal subunit protein bL35m</fullName>
    </recommendedName>
    <alternativeName>
        <fullName evidence="8">39S ribosomal protein L35, mitochondrial</fullName>
    </alternativeName>
</protein>
<evidence type="ECO:0000256" key="8">
    <source>
        <dbReference type="ARBA" id="ARBA00035418"/>
    </source>
</evidence>
<evidence type="ECO:0000256" key="5">
    <source>
        <dbReference type="ARBA" id="ARBA00023128"/>
    </source>
</evidence>
<reference evidence="9" key="1">
    <citation type="submission" date="2019-08" db="EMBL/GenBank/DDBJ databases">
        <title>The genome of the North American firefly Photinus pyralis.</title>
        <authorList>
            <consortium name="Photinus pyralis genome working group"/>
            <person name="Fallon T.R."/>
            <person name="Sander Lower S.E."/>
            <person name="Weng J.-K."/>
        </authorList>
    </citation>
    <scope>NUCLEOTIDE SEQUENCE</scope>
    <source>
        <strain evidence="9">TRF0915ILg1</strain>
        <tissue evidence="9">Whole body</tissue>
    </source>
</reference>
<dbReference type="InterPro" id="IPR019338">
    <property type="entry name" value="Ribosomal_bL35m"/>
</dbReference>
<dbReference type="EMBL" id="VTPC01000477">
    <property type="protein sequence ID" value="KAF2905654.1"/>
    <property type="molecule type" value="Genomic_DNA"/>
</dbReference>
<dbReference type="GO" id="GO:0005739">
    <property type="term" value="C:mitochondrion"/>
    <property type="evidence" value="ECO:0007669"/>
    <property type="project" value="UniProtKB-SubCell"/>
</dbReference>
<dbReference type="GO" id="GO:1990904">
    <property type="term" value="C:ribonucleoprotein complex"/>
    <property type="evidence" value="ECO:0007669"/>
    <property type="project" value="UniProtKB-KW"/>
</dbReference>
<evidence type="ECO:0000256" key="2">
    <source>
        <dbReference type="ARBA" id="ARBA00006598"/>
    </source>
</evidence>
<name>A0A8K0GMK1_IGNLU</name>
<keyword evidence="3" id="KW-0809">Transit peptide</keyword>
<dbReference type="PANTHER" id="PTHR15909:SF0">
    <property type="entry name" value="LARGE RIBOSOMAL SUBUNIT PROTEIN BL35M"/>
    <property type="match status" value="1"/>
</dbReference>
<dbReference type="OrthoDB" id="5847109at2759"/>
<keyword evidence="5" id="KW-0496">Mitochondrion</keyword>
<evidence type="ECO:0000256" key="1">
    <source>
        <dbReference type="ARBA" id="ARBA00004173"/>
    </source>
</evidence>
<evidence type="ECO:0000256" key="4">
    <source>
        <dbReference type="ARBA" id="ARBA00022980"/>
    </source>
</evidence>
<dbReference type="PANTHER" id="PTHR15909">
    <property type="entry name" value="39S RIBOSOMAL PROTEIN L35, MITOCHONDRIAL"/>
    <property type="match status" value="1"/>
</dbReference>
<evidence type="ECO:0000256" key="7">
    <source>
        <dbReference type="ARBA" id="ARBA00035273"/>
    </source>
</evidence>
<keyword evidence="10" id="KW-1185">Reference proteome</keyword>
<organism evidence="9 10">
    <name type="scientific">Ignelater luminosus</name>
    <name type="common">Cucubano</name>
    <name type="synonym">Pyrophorus luminosus</name>
    <dbReference type="NCBI Taxonomy" id="2038154"/>
    <lineage>
        <taxon>Eukaryota</taxon>
        <taxon>Metazoa</taxon>
        <taxon>Ecdysozoa</taxon>
        <taxon>Arthropoda</taxon>
        <taxon>Hexapoda</taxon>
        <taxon>Insecta</taxon>
        <taxon>Pterygota</taxon>
        <taxon>Neoptera</taxon>
        <taxon>Endopterygota</taxon>
        <taxon>Coleoptera</taxon>
        <taxon>Polyphaga</taxon>
        <taxon>Elateriformia</taxon>
        <taxon>Elateroidea</taxon>
        <taxon>Elateridae</taxon>
        <taxon>Agrypninae</taxon>
        <taxon>Pyrophorini</taxon>
        <taxon>Ignelater</taxon>
    </lineage>
</organism>
<dbReference type="Pfam" id="PF01632">
    <property type="entry name" value="Ribosomal_L35p"/>
    <property type="match status" value="1"/>
</dbReference>
<accession>A0A8K0GMK1</accession>
<gene>
    <name evidence="9" type="ORF">ILUMI_00521</name>
</gene>
<evidence type="ECO:0000313" key="9">
    <source>
        <dbReference type="EMBL" id="KAF2905654.1"/>
    </source>
</evidence>
<keyword evidence="6" id="KW-0687">Ribonucleoprotein</keyword>
<comment type="similarity">
    <text evidence="2">Belongs to the bacterial ribosomal protein bL35 family.</text>
</comment>
<sequence>MLRLVFSKLHYSVKPVLNLSFNGISKCSTPIASIVNKNYSTTLLQNAFQQPQHSLLSNPNLIQISNEINARTVTKYSMSKGKRKSVKTVLKRFYRLHWGGWIRTIAGRHRRIWAKSPKRRLRVKQHVLCNSTQSKLLDKMVTSYWRRPKYYVDDPYEPYHTREECFYTYKKPRPYFPPE</sequence>
<comment type="caution">
    <text evidence="9">The sequence shown here is derived from an EMBL/GenBank/DDBJ whole genome shotgun (WGS) entry which is preliminary data.</text>
</comment>
<proteinExistence type="inferred from homology"/>
<dbReference type="SUPFAM" id="SSF143034">
    <property type="entry name" value="L35p-like"/>
    <property type="match status" value="1"/>
</dbReference>